<comment type="caution">
    <text evidence="1">The sequence shown here is derived from an EMBL/GenBank/DDBJ whole genome shotgun (WGS) entry which is preliminary data.</text>
</comment>
<dbReference type="EMBL" id="PHWZ01000026">
    <property type="protein sequence ID" value="TEY82968.1"/>
    <property type="molecule type" value="Genomic_DNA"/>
</dbReference>
<sequence length="66" mass="7078">MASTTSSFSSTNLPIKAIGTNPIAMNAKTLLPHPYPKRSYRGLALNGIKVEQIERMMVHAPVALAA</sequence>
<protein>
    <submittedName>
        <fullName evidence="1">Uncharacterized protein</fullName>
    </submittedName>
</protein>
<reference evidence="1 2" key="1">
    <citation type="submission" date="2017-11" db="EMBL/GenBank/DDBJ databases">
        <title>Comparative genomics of Botrytis spp.</title>
        <authorList>
            <person name="Valero-Jimenez C.A."/>
            <person name="Tapia P."/>
            <person name="Veloso J."/>
            <person name="Silva-Moreno E."/>
            <person name="Staats M."/>
            <person name="Valdes J.H."/>
            <person name="Van Kan J.A.L."/>
        </authorList>
    </citation>
    <scope>NUCLEOTIDE SEQUENCE [LARGE SCALE GENOMIC DNA]</scope>
    <source>
        <strain evidence="1 2">MUCL2830</strain>
    </source>
</reference>
<dbReference type="Proteomes" id="UP000297299">
    <property type="component" value="Unassembled WGS sequence"/>
</dbReference>
<dbReference type="AlphaFoldDB" id="A0A4Y8DEA1"/>
<organism evidence="1 2">
    <name type="scientific">Botryotinia calthae</name>
    <dbReference type="NCBI Taxonomy" id="38488"/>
    <lineage>
        <taxon>Eukaryota</taxon>
        <taxon>Fungi</taxon>
        <taxon>Dikarya</taxon>
        <taxon>Ascomycota</taxon>
        <taxon>Pezizomycotina</taxon>
        <taxon>Leotiomycetes</taxon>
        <taxon>Helotiales</taxon>
        <taxon>Sclerotiniaceae</taxon>
        <taxon>Botryotinia</taxon>
    </lineage>
</organism>
<keyword evidence="2" id="KW-1185">Reference proteome</keyword>
<name>A0A4Y8DEA1_9HELO</name>
<accession>A0A4Y8DEA1</accession>
<proteinExistence type="predicted"/>
<evidence type="ECO:0000313" key="1">
    <source>
        <dbReference type="EMBL" id="TEY82968.1"/>
    </source>
</evidence>
<evidence type="ECO:0000313" key="2">
    <source>
        <dbReference type="Proteomes" id="UP000297299"/>
    </source>
</evidence>
<gene>
    <name evidence="1" type="ORF">BOTCAL_0026g00320</name>
</gene>